<dbReference type="RefSeq" id="WP_066596843.1">
    <property type="nucleotide sequence ID" value="NZ_CP016282.1"/>
</dbReference>
<evidence type="ECO:0000313" key="4">
    <source>
        <dbReference type="Proteomes" id="UP000092582"/>
    </source>
</evidence>
<keyword evidence="4" id="KW-1185">Reference proteome</keyword>
<proteinExistence type="predicted"/>
<keyword evidence="2" id="KW-0812">Transmembrane</keyword>
<dbReference type="AlphaFoldDB" id="A0A1B1BM72"/>
<organism evidence="3 4">
    <name type="scientific">Cryobacterium arcticum</name>
    <dbReference type="NCBI Taxonomy" id="670052"/>
    <lineage>
        <taxon>Bacteria</taxon>
        <taxon>Bacillati</taxon>
        <taxon>Actinomycetota</taxon>
        <taxon>Actinomycetes</taxon>
        <taxon>Micrococcales</taxon>
        <taxon>Microbacteriaceae</taxon>
        <taxon>Cryobacterium</taxon>
    </lineage>
</organism>
<dbReference type="STRING" id="670052.PA27867_2495"/>
<feature type="transmembrane region" description="Helical" evidence="2">
    <location>
        <begin position="6"/>
        <end position="26"/>
    </location>
</feature>
<name>A0A1B1BM72_9MICO</name>
<gene>
    <name evidence="3" type="ORF">PA27867_2495</name>
</gene>
<evidence type="ECO:0000256" key="1">
    <source>
        <dbReference type="SAM" id="MobiDB-lite"/>
    </source>
</evidence>
<sequence length="67" mass="7234">MSDTFTLILGTALVLGAIAVSVFLYVTSRRSRSAHLTEQERAERDARTQLEAAQGTKIRNTGRGAGL</sequence>
<evidence type="ECO:0000313" key="3">
    <source>
        <dbReference type="EMBL" id="ANP73443.1"/>
    </source>
</evidence>
<dbReference type="KEGG" id="cart:PA27867_2495"/>
<accession>A0A1B1BM72</accession>
<feature type="compositionally biased region" description="Basic and acidic residues" evidence="1">
    <location>
        <begin position="35"/>
        <end position="48"/>
    </location>
</feature>
<protein>
    <submittedName>
        <fullName evidence="3">Uncharacterized protein</fullName>
    </submittedName>
</protein>
<reference evidence="3 4" key="1">
    <citation type="submission" date="2016-06" db="EMBL/GenBank/DDBJ databases">
        <title>Genome sequencing of Cryobacterium arcticum PAMC 27867.</title>
        <authorList>
            <person name="Lee J."/>
            <person name="Kim O.-S."/>
        </authorList>
    </citation>
    <scope>NUCLEOTIDE SEQUENCE [LARGE SCALE GENOMIC DNA]</scope>
    <source>
        <strain evidence="3 4">PAMC 27867</strain>
    </source>
</reference>
<keyword evidence="2" id="KW-0472">Membrane</keyword>
<feature type="region of interest" description="Disordered" evidence="1">
    <location>
        <begin position="31"/>
        <end position="67"/>
    </location>
</feature>
<dbReference type="Proteomes" id="UP000092582">
    <property type="component" value="Chromosome 1"/>
</dbReference>
<evidence type="ECO:0000256" key="2">
    <source>
        <dbReference type="SAM" id="Phobius"/>
    </source>
</evidence>
<keyword evidence="2" id="KW-1133">Transmembrane helix</keyword>
<dbReference type="EMBL" id="CP016282">
    <property type="protein sequence ID" value="ANP73443.1"/>
    <property type="molecule type" value="Genomic_DNA"/>
</dbReference>